<dbReference type="AlphaFoldDB" id="A0A0V1AQC9"/>
<dbReference type="EMBL" id="JYDH01000315">
    <property type="protein sequence ID" value="KRY26894.1"/>
    <property type="molecule type" value="Genomic_DNA"/>
</dbReference>
<accession>A0A0V1AQC9</accession>
<dbReference type="OrthoDB" id="10605813at2759"/>
<reference evidence="1 2" key="1">
    <citation type="submission" date="2015-01" db="EMBL/GenBank/DDBJ databases">
        <title>Evolution of Trichinella species and genotypes.</title>
        <authorList>
            <person name="Korhonen P.K."/>
            <person name="Edoardo P."/>
            <person name="Giuseppe L.R."/>
            <person name="Gasser R.B."/>
        </authorList>
    </citation>
    <scope>NUCLEOTIDE SEQUENCE [LARGE SCALE GENOMIC DNA]</scope>
    <source>
        <strain evidence="1">ISS3</strain>
    </source>
</reference>
<evidence type="ECO:0000313" key="2">
    <source>
        <dbReference type="Proteomes" id="UP000054776"/>
    </source>
</evidence>
<gene>
    <name evidence="1" type="ORF">T01_5029</name>
</gene>
<keyword evidence="2" id="KW-1185">Reference proteome</keyword>
<comment type="caution">
    <text evidence="1">The sequence shown here is derived from an EMBL/GenBank/DDBJ whole genome shotgun (WGS) entry which is preliminary data.</text>
</comment>
<proteinExistence type="predicted"/>
<evidence type="ECO:0000313" key="1">
    <source>
        <dbReference type="EMBL" id="KRY26894.1"/>
    </source>
</evidence>
<dbReference type="Proteomes" id="UP000054776">
    <property type="component" value="Unassembled WGS sequence"/>
</dbReference>
<protein>
    <submittedName>
        <fullName evidence="1">Uncharacterized protein</fullName>
    </submittedName>
</protein>
<sequence length="106" mass="12396">MKTIHMLLIPQDASSCQIFTNTCHLYTYTPSPMPYNPTQLSEIYKGYHESSTDFHFSIRLIECMTVKIIARIFTSYITHLLKFRVIFTLHAASMKADILHFQTYLD</sequence>
<name>A0A0V1AQC9_TRISP</name>
<organism evidence="1 2">
    <name type="scientific">Trichinella spiralis</name>
    <name type="common">Trichina worm</name>
    <dbReference type="NCBI Taxonomy" id="6334"/>
    <lineage>
        <taxon>Eukaryota</taxon>
        <taxon>Metazoa</taxon>
        <taxon>Ecdysozoa</taxon>
        <taxon>Nematoda</taxon>
        <taxon>Enoplea</taxon>
        <taxon>Dorylaimia</taxon>
        <taxon>Trichinellida</taxon>
        <taxon>Trichinellidae</taxon>
        <taxon>Trichinella</taxon>
    </lineage>
</organism>
<dbReference type="InParanoid" id="A0A0V1AQC9"/>